<reference evidence="2" key="1">
    <citation type="submission" date="2017-03" db="EMBL/GenBank/DDBJ databases">
        <title>Phytopthora megakarya and P. palmivora, two closely related causual agents of cacao black pod achieved similar genome size and gene model numbers by different mechanisms.</title>
        <authorList>
            <person name="Ali S."/>
            <person name="Shao J."/>
            <person name="Larry D.J."/>
            <person name="Kronmiller B."/>
            <person name="Shen D."/>
            <person name="Strem M.D."/>
            <person name="Melnick R.L."/>
            <person name="Guiltinan M.J."/>
            <person name="Tyler B.M."/>
            <person name="Meinhardt L.W."/>
            <person name="Bailey B.A."/>
        </authorList>
    </citation>
    <scope>NUCLEOTIDE SEQUENCE [LARGE SCALE GENOMIC DNA]</scope>
    <source>
        <strain evidence="2">zdho120</strain>
    </source>
</reference>
<evidence type="ECO:0000313" key="1">
    <source>
        <dbReference type="EMBL" id="OWZ12082.1"/>
    </source>
</evidence>
<proteinExistence type="predicted"/>
<name>A0A225W3E2_9STRA</name>
<comment type="caution">
    <text evidence="1">The sequence shown here is derived from an EMBL/GenBank/DDBJ whole genome shotgun (WGS) entry which is preliminary data.</text>
</comment>
<keyword evidence="2" id="KW-1185">Reference proteome</keyword>
<protein>
    <submittedName>
        <fullName evidence="1">Uncharacterized protein</fullName>
    </submittedName>
</protein>
<gene>
    <name evidence="1" type="ORF">PHMEG_00014811</name>
</gene>
<dbReference type="Proteomes" id="UP000198211">
    <property type="component" value="Unassembled WGS sequence"/>
</dbReference>
<dbReference type="EMBL" id="NBNE01001948">
    <property type="protein sequence ID" value="OWZ12082.1"/>
    <property type="molecule type" value="Genomic_DNA"/>
</dbReference>
<accession>A0A225W3E2</accession>
<dbReference type="AlphaFoldDB" id="A0A225W3E2"/>
<organism evidence="1 2">
    <name type="scientific">Phytophthora megakarya</name>
    <dbReference type="NCBI Taxonomy" id="4795"/>
    <lineage>
        <taxon>Eukaryota</taxon>
        <taxon>Sar</taxon>
        <taxon>Stramenopiles</taxon>
        <taxon>Oomycota</taxon>
        <taxon>Peronosporomycetes</taxon>
        <taxon>Peronosporales</taxon>
        <taxon>Peronosporaceae</taxon>
        <taxon>Phytophthora</taxon>
    </lineage>
</organism>
<evidence type="ECO:0000313" key="2">
    <source>
        <dbReference type="Proteomes" id="UP000198211"/>
    </source>
</evidence>
<sequence length="107" mass="12368">MRDDLKREIVRRKRVVKAQTAWKGWIDRWLAHSKSPKERQDLLRALATRTAPKPTTAFIAKAQQCTARWTSQHEAAMTTISLVEGNSNISASLETSKLTYFQWNRIN</sequence>